<accession>A0A9D4KJP2</accession>
<proteinExistence type="predicted"/>
<feature type="transmembrane region" description="Helical" evidence="1">
    <location>
        <begin position="6"/>
        <end position="33"/>
    </location>
</feature>
<evidence type="ECO:0000313" key="2">
    <source>
        <dbReference type="EMBL" id="KAH3841145.1"/>
    </source>
</evidence>
<keyword evidence="1" id="KW-0472">Membrane</keyword>
<gene>
    <name evidence="2" type="ORF">DPMN_114603</name>
</gene>
<sequence length="55" mass="6217">MITAELLSLVIAAHMCIKVTLIEVFTIAVLIWADNHRTKGLVHDHMLCQPLFLCE</sequence>
<dbReference type="Proteomes" id="UP000828390">
    <property type="component" value="Unassembled WGS sequence"/>
</dbReference>
<evidence type="ECO:0000256" key="1">
    <source>
        <dbReference type="SAM" id="Phobius"/>
    </source>
</evidence>
<organism evidence="2 3">
    <name type="scientific">Dreissena polymorpha</name>
    <name type="common">Zebra mussel</name>
    <name type="synonym">Mytilus polymorpha</name>
    <dbReference type="NCBI Taxonomy" id="45954"/>
    <lineage>
        <taxon>Eukaryota</taxon>
        <taxon>Metazoa</taxon>
        <taxon>Spiralia</taxon>
        <taxon>Lophotrochozoa</taxon>
        <taxon>Mollusca</taxon>
        <taxon>Bivalvia</taxon>
        <taxon>Autobranchia</taxon>
        <taxon>Heteroconchia</taxon>
        <taxon>Euheterodonta</taxon>
        <taxon>Imparidentia</taxon>
        <taxon>Neoheterodontei</taxon>
        <taxon>Myida</taxon>
        <taxon>Dreissenoidea</taxon>
        <taxon>Dreissenidae</taxon>
        <taxon>Dreissena</taxon>
    </lineage>
</organism>
<dbReference type="EMBL" id="JAIWYP010000004">
    <property type="protein sequence ID" value="KAH3841145.1"/>
    <property type="molecule type" value="Genomic_DNA"/>
</dbReference>
<keyword evidence="3" id="KW-1185">Reference proteome</keyword>
<evidence type="ECO:0000313" key="3">
    <source>
        <dbReference type="Proteomes" id="UP000828390"/>
    </source>
</evidence>
<name>A0A9D4KJP2_DREPO</name>
<keyword evidence="1" id="KW-0812">Transmembrane</keyword>
<dbReference type="AlphaFoldDB" id="A0A9D4KJP2"/>
<reference evidence="2" key="2">
    <citation type="submission" date="2020-11" db="EMBL/GenBank/DDBJ databases">
        <authorList>
            <person name="McCartney M.A."/>
            <person name="Auch B."/>
            <person name="Kono T."/>
            <person name="Mallez S."/>
            <person name="Becker A."/>
            <person name="Gohl D.M."/>
            <person name="Silverstein K.A.T."/>
            <person name="Koren S."/>
            <person name="Bechman K.B."/>
            <person name="Herman A."/>
            <person name="Abrahante J.E."/>
            <person name="Garbe J."/>
        </authorList>
    </citation>
    <scope>NUCLEOTIDE SEQUENCE</scope>
    <source>
        <strain evidence="2">Duluth1</strain>
        <tissue evidence="2">Whole animal</tissue>
    </source>
</reference>
<reference evidence="2" key="1">
    <citation type="journal article" date="2019" name="bioRxiv">
        <title>The Genome of the Zebra Mussel, Dreissena polymorpha: A Resource for Invasive Species Research.</title>
        <authorList>
            <person name="McCartney M.A."/>
            <person name="Auch B."/>
            <person name="Kono T."/>
            <person name="Mallez S."/>
            <person name="Zhang Y."/>
            <person name="Obille A."/>
            <person name="Becker A."/>
            <person name="Abrahante J.E."/>
            <person name="Garbe J."/>
            <person name="Badalamenti J.P."/>
            <person name="Herman A."/>
            <person name="Mangelson H."/>
            <person name="Liachko I."/>
            <person name="Sullivan S."/>
            <person name="Sone E.D."/>
            <person name="Koren S."/>
            <person name="Silverstein K.A.T."/>
            <person name="Beckman K.B."/>
            <person name="Gohl D.M."/>
        </authorList>
    </citation>
    <scope>NUCLEOTIDE SEQUENCE</scope>
    <source>
        <strain evidence="2">Duluth1</strain>
        <tissue evidence="2">Whole animal</tissue>
    </source>
</reference>
<keyword evidence="1" id="KW-1133">Transmembrane helix</keyword>
<comment type="caution">
    <text evidence="2">The sequence shown here is derived from an EMBL/GenBank/DDBJ whole genome shotgun (WGS) entry which is preliminary data.</text>
</comment>
<protein>
    <submittedName>
        <fullName evidence="2">Uncharacterized protein</fullName>
    </submittedName>
</protein>